<evidence type="ECO:0000313" key="7">
    <source>
        <dbReference type="EMBL" id="MDS1270877.1"/>
    </source>
</evidence>
<dbReference type="PRINTS" id="PR00039">
    <property type="entry name" value="HTHLYSR"/>
</dbReference>
<protein>
    <submittedName>
        <fullName evidence="7">LysR family transcriptional regulator</fullName>
    </submittedName>
</protein>
<evidence type="ECO:0000256" key="2">
    <source>
        <dbReference type="ARBA" id="ARBA00023015"/>
    </source>
</evidence>
<dbReference type="EMBL" id="JAVLVT010000005">
    <property type="protein sequence ID" value="MDS1270877.1"/>
    <property type="molecule type" value="Genomic_DNA"/>
</dbReference>
<dbReference type="SUPFAM" id="SSF46785">
    <property type="entry name" value="Winged helix' DNA-binding domain"/>
    <property type="match status" value="1"/>
</dbReference>
<evidence type="ECO:0000256" key="5">
    <source>
        <dbReference type="SAM" id="MobiDB-lite"/>
    </source>
</evidence>
<keyword evidence="4" id="KW-0804">Transcription</keyword>
<dbReference type="PANTHER" id="PTHR30419">
    <property type="entry name" value="HTH-TYPE TRANSCRIPTIONAL REGULATOR YBHD"/>
    <property type="match status" value="1"/>
</dbReference>
<evidence type="ECO:0000256" key="1">
    <source>
        <dbReference type="ARBA" id="ARBA00009437"/>
    </source>
</evidence>
<sequence length="327" mass="35856">MLLRHFEYLTALARERHFARAAQVCFVSQPALSAGIRKLEAEFGVLIVQRGNRFLGFTPEGERIVRWAERLLAERDALVQDVSASGPELAGRLRIGAIPTTLSSLPLLTVPFRQAHPRAHAMITSLTSIEIQRQLLHYDCDVGVTYIDNEPITGGLVAQPLYRERYVLVTAGDAVERGEATWQEAAELPLCLLSPDMQNRRILNAAFHRAEVEPHPAIETNSVSALCAHVRDGGWASVMPHAWFHLFALPAGLRALRLVGPEIAPTIGLVTREAAPEPALVRAFRELAETVDLQRSLDHLLERVFGQGAAGPAETPSGEHHGEVTGP</sequence>
<comment type="caution">
    <text evidence="7">The sequence shown here is derived from an EMBL/GenBank/DDBJ whole genome shotgun (WGS) entry which is preliminary data.</text>
</comment>
<evidence type="ECO:0000256" key="4">
    <source>
        <dbReference type="ARBA" id="ARBA00023163"/>
    </source>
</evidence>
<dbReference type="PANTHER" id="PTHR30419:SF31">
    <property type="entry name" value="BLR3139 PROTEIN"/>
    <property type="match status" value="1"/>
</dbReference>
<evidence type="ECO:0000259" key="6">
    <source>
        <dbReference type="PROSITE" id="PS50931"/>
    </source>
</evidence>
<proteinExistence type="inferred from homology"/>
<comment type="similarity">
    <text evidence="1">Belongs to the LysR transcriptional regulatory family.</text>
</comment>
<reference evidence="8" key="1">
    <citation type="submission" date="2023-07" db="EMBL/GenBank/DDBJ databases">
        <title>Novel species in the genus Lipingzhangella isolated from Sambhar Salt Lake.</title>
        <authorList>
            <person name="Jiya N."/>
            <person name="Kajale S."/>
            <person name="Sharma A."/>
        </authorList>
    </citation>
    <scope>NUCLEOTIDE SEQUENCE [LARGE SCALE GENOMIC DNA]</scope>
    <source>
        <strain evidence="8">LS1_29</strain>
    </source>
</reference>
<dbReference type="Pfam" id="PF00126">
    <property type="entry name" value="HTH_1"/>
    <property type="match status" value="1"/>
</dbReference>
<dbReference type="Proteomes" id="UP001250214">
    <property type="component" value="Unassembled WGS sequence"/>
</dbReference>
<dbReference type="RefSeq" id="WP_310912432.1">
    <property type="nucleotide sequence ID" value="NZ_JAVLVT010000005.1"/>
</dbReference>
<organism evidence="7 8">
    <name type="scientific">Lipingzhangella rawalii</name>
    <dbReference type="NCBI Taxonomy" id="2055835"/>
    <lineage>
        <taxon>Bacteria</taxon>
        <taxon>Bacillati</taxon>
        <taxon>Actinomycetota</taxon>
        <taxon>Actinomycetes</taxon>
        <taxon>Streptosporangiales</taxon>
        <taxon>Nocardiopsidaceae</taxon>
        <taxon>Lipingzhangella</taxon>
    </lineage>
</organism>
<dbReference type="PROSITE" id="PS50931">
    <property type="entry name" value="HTH_LYSR"/>
    <property type="match status" value="1"/>
</dbReference>
<name>A0ABU2H6E4_9ACTN</name>
<dbReference type="InterPro" id="IPR000847">
    <property type="entry name" value="LysR_HTH_N"/>
</dbReference>
<dbReference type="CDD" id="cd05466">
    <property type="entry name" value="PBP2_LTTR_substrate"/>
    <property type="match status" value="1"/>
</dbReference>
<accession>A0ABU2H6E4</accession>
<dbReference type="InterPro" id="IPR005119">
    <property type="entry name" value="LysR_subst-bd"/>
</dbReference>
<dbReference type="InterPro" id="IPR036390">
    <property type="entry name" value="WH_DNA-bd_sf"/>
</dbReference>
<keyword evidence="2" id="KW-0805">Transcription regulation</keyword>
<dbReference type="Gene3D" id="1.10.10.10">
    <property type="entry name" value="Winged helix-like DNA-binding domain superfamily/Winged helix DNA-binding domain"/>
    <property type="match status" value="1"/>
</dbReference>
<feature type="region of interest" description="Disordered" evidence="5">
    <location>
        <begin position="308"/>
        <end position="327"/>
    </location>
</feature>
<feature type="domain" description="HTH lysR-type" evidence="6">
    <location>
        <begin position="1"/>
        <end position="58"/>
    </location>
</feature>
<dbReference type="Gene3D" id="3.40.190.290">
    <property type="match status" value="1"/>
</dbReference>
<keyword evidence="8" id="KW-1185">Reference proteome</keyword>
<feature type="compositionally biased region" description="Basic and acidic residues" evidence="5">
    <location>
        <begin position="317"/>
        <end position="327"/>
    </location>
</feature>
<dbReference type="InterPro" id="IPR036388">
    <property type="entry name" value="WH-like_DNA-bd_sf"/>
</dbReference>
<dbReference type="Pfam" id="PF03466">
    <property type="entry name" value="LysR_substrate"/>
    <property type="match status" value="1"/>
</dbReference>
<keyword evidence="3" id="KW-0238">DNA-binding</keyword>
<dbReference type="SUPFAM" id="SSF53850">
    <property type="entry name" value="Periplasmic binding protein-like II"/>
    <property type="match status" value="1"/>
</dbReference>
<evidence type="ECO:0000256" key="3">
    <source>
        <dbReference type="ARBA" id="ARBA00023125"/>
    </source>
</evidence>
<gene>
    <name evidence="7" type="ORF">RIF23_11245</name>
</gene>
<dbReference type="InterPro" id="IPR050950">
    <property type="entry name" value="HTH-type_LysR_regulators"/>
</dbReference>
<evidence type="ECO:0000313" key="8">
    <source>
        <dbReference type="Proteomes" id="UP001250214"/>
    </source>
</evidence>